<name>A7NRU2_ROSCS</name>
<evidence type="ECO:0000256" key="1">
    <source>
        <dbReference type="ARBA" id="ARBA00023004"/>
    </source>
</evidence>
<dbReference type="SUPFAM" id="SSF50037">
    <property type="entry name" value="C-terminal domain of transcriptional repressors"/>
    <property type="match status" value="1"/>
</dbReference>
<dbReference type="OrthoDB" id="9811076at2"/>
<dbReference type="EMBL" id="CP000804">
    <property type="protein sequence ID" value="ABU60288.1"/>
    <property type="molecule type" value="Genomic_DNA"/>
</dbReference>
<feature type="domain" description="Ferrous iron transporter FeoA-like" evidence="2">
    <location>
        <begin position="7"/>
        <end position="79"/>
    </location>
</feature>
<evidence type="ECO:0000313" key="4">
    <source>
        <dbReference type="Proteomes" id="UP000000263"/>
    </source>
</evidence>
<dbReference type="Pfam" id="PF04023">
    <property type="entry name" value="FeoA"/>
    <property type="match status" value="1"/>
</dbReference>
<organism evidence="3 4">
    <name type="scientific">Roseiflexus castenholzii (strain DSM 13941 / HLO8)</name>
    <dbReference type="NCBI Taxonomy" id="383372"/>
    <lineage>
        <taxon>Bacteria</taxon>
        <taxon>Bacillati</taxon>
        <taxon>Chloroflexota</taxon>
        <taxon>Chloroflexia</taxon>
        <taxon>Chloroflexales</taxon>
        <taxon>Roseiflexineae</taxon>
        <taxon>Roseiflexaceae</taxon>
        <taxon>Roseiflexus</taxon>
    </lineage>
</organism>
<dbReference type="AlphaFoldDB" id="A7NRU2"/>
<dbReference type="KEGG" id="rca:Rcas_4261"/>
<dbReference type="InterPro" id="IPR008988">
    <property type="entry name" value="Transcriptional_repressor_C"/>
</dbReference>
<evidence type="ECO:0000313" key="3">
    <source>
        <dbReference type="EMBL" id="ABU60288.1"/>
    </source>
</evidence>
<dbReference type="RefSeq" id="WP_012122709.1">
    <property type="nucleotide sequence ID" value="NC_009767.1"/>
</dbReference>
<sequence length="84" mass="9201">MSDETTVTLDQLSCGCSAVIVRVGGDRALRRRLLDMGFVHGETVTLTRLAPLGDPLELTIKGYHLSLRKSDARCIYVEPINALT</sequence>
<dbReference type="STRING" id="383372.Rcas_4261"/>
<proteinExistence type="predicted"/>
<gene>
    <name evidence="3" type="ordered locus">Rcas_4261</name>
</gene>
<dbReference type="GO" id="GO:0046914">
    <property type="term" value="F:transition metal ion binding"/>
    <property type="evidence" value="ECO:0007669"/>
    <property type="project" value="InterPro"/>
</dbReference>
<dbReference type="eggNOG" id="COG1918">
    <property type="taxonomic scope" value="Bacteria"/>
</dbReference>
<reference evidence="3 4" key="1">
    <citation type="submission" date="2007-08" db="EMBL/GenBank/DDBJ databases">
        <title>Complete sequence of Roseiflexus castenholzii DSM 13941.</title>
        <authorList>
            <consortium name="US DOE Joint Genome Institute"/>
            <person name="Copeland A."/>
            <person name="Lucas S."/>
            <person name="Lapidus A."/>
            <person name="Barry K."/>
            <person name="Glavina del Rio T."/>
            <person name="Dalin E."/>
            <person name="Tice H."/>
            <person name="Pitluck S."/>
            <person name="Thompson L.S."/>
            <person name="Brettin T."/>
            <person name="Bruce D."/>
            <person name="Detter J.C."/>
            <person name="Han C."/>
            <person name="Tapia R."/>
            <person name="Schmutz J."/>
            <person name="Larimer F."/>
            <person name="Land M."/>
            <person name="Hauser L."/>
            <person name="Kyrpides N."/>
            <person name="Mikhailova N."/>
            <person name="Bryant D.A."/>
            <person name="Hanada S."/>
            <person name="Tsukatani Y."/>
            <person name="Richardson P."/>
        </authorList>
    </citation>
    <scope>NUCLEOTIDE SEQUENCE [LARGE SCALE GENOMIC DNA]</scope>
    <source>
        <strain evidence="4">DSM 13941 / HLO8</strain>
    </source>
</reference>
<keyword evidence="1" id="KW-0408">Iron</keyword>
<keyword evidence="4" id="KW-1185">Reference proteome</keyword>
<dbReference type="InterPro" id="IPR038157">
    <property type="entry name" value="FeoA_core_dom"/>
</dbReference>
<dbReference type="InterPro" id="IPR052713">
    <property type="entry name" value="FeoA"/>
</dbReference>
<dbReference type="InterPro" id="IPR007167">
    <property type="entry name" value="Fe-transptr_FeoA-like"/>
</dbReference>
<dbReference type="PANTHER" id="PTHR42954">
    <property type="entry name" value="FE(2+) TRANSPORT PROTEIN A"/>
    <property type="match status" value="1"/>
</dbReference>
<dbReference type="Gene3D" id="2.30.30.90">
    <property type="match status" value="1"/>
</dbReference>
<accession>A7NRU2</accession>
<evidence type="ECO:0000259" key="2">
    <source>
        <dbReference type="SMART" id="SM00899"/>
    </source>
</evidence>
<dbReference type="Proteomes" id="UP000000263">
    <property type="component" value="Chromosome"/>
</dbReference>
<protein>
    <submittedName>
        <fullName evidence="3">FeoA family protein</fullName>
    </submittedName>
</protein>
<dbReference type="PANTHER" id="PTHR42954:SF2">
    <property type="entry name" value="FE(2+) TRANSPORT PROTEIN A"/>
    <property type="match status" value="1"/>
</dbReference>
<dbReference type="HOGENOM" id="CLU_150646_12_4_0"/>
<dbReference type="SMART" id="SM00899">
    <property type="entry name" value="FeoA"/>
    <property type="match status" value="1"/>
</dbReference>